<evidence type="ECO:0000259" key="6">
    <source>
        <dbReference type="Pfam" id="PF01385"/>
    </source>
</evidence>
<dbReference type="Pfam" id="PF07282">
    <property type="entry name" value="Cas12f1-like_TNB"/>
    <property type="match status" value="1"/>
</dbReference>
<keyword evidence="4" id="KW-0238">DNA-binding</keyword>
<dbReference type="GO" id="GO:0003677">
    <property type="term" value="F:DNA binding"/>
    <property type="evidence" value="ECO:0007669"/>
    <property type="project" value="UniProtKB-KW"/>
</dbReference>
<organism evidence="8">
    <name type="scientific">Moorena producens (strain JHB)</name>
    <dbReference type="NCBI Taxonomy" id="1454205"/>
    <lineage>
        <taxon>Bacteria</taxon>
        <taxon>Bacillati</taxon>
        <taxon>Cyanobacteriota</taxon>
        <taxon>Cyanophyceae</taxon>
        <taxon>Coleofasciculales</taxon>
        <taxon>Coleofasciculaceae</taxon>
        <taxon>Moorena</taxon>
    </lineage>
</organism>
<comment type="similarity">
    <text evidence="1">In the C-terminal section; belongs to the transposase 35 family.</text>
</comment>
<protein>
    <submittedName>
        <fullName evidence="8">Transposase</fullName>
    </submittedName>
</protein>
<evidence type="ECO:0000259" key="7">
    <source>
        <dbReference type="Pfam" id="PF07282"/>
    </source>
</evidence>
<dbReference type="InterPro" id="IPR051399">
    <property type="entry name" value="RNA-guided_DNA_endo/Transpos"/>
</dbReference>
<evidence type="ECO:0000256" key="1">
    <source>
        <dbReference type="ARBA" id="ARBA00008761"/>
    </source>
</evidence>
<dbReference type="Proteomes" id="UP000176944">
    <property type="component" value="Chromosome"/>
</dbReference>
<dbReference type="Pfam" id="PF01385">
    <property type="entry name" value="OrfB_IS605"/>
    <property type="match status" value="1"/>
</dbReference>
<dbReference type="InterPro" id="IPR001959">
    <property type="entry name" value="Transposase"/>
</dbReference>
<keyword evidence="3" id="KW-0815">Transposition</keyword>
<dbReference type="PANTHER" id="PTHR30405">
    <property type="entry name" value="TRANSPOSASE"/>
    <property type="match status" value="1"/>
</dbReference>
<evidence type="ECO:0000256" key="4">
    <source>
        <dbReference type="ARBA" id="ARBA00023125"/>
    </source>
</evidence>
<comment type="similarity">
    <text evidence="2">In the N-terminal section; belongs to the transposase 2 family.</text>
</comment>
<dbReference type="NCBIfam" id="NF040570">
    <property type="entry name" value="guided_TnpB"/>
    <property type="match status" value="1"/>
</dbReference>
<dbReference type="EMBL" id="CP017708">
    <property type="protein sequence ID" value="WAN70006.1"/>
    <property type="molecule type" value="Genomic_DNA"/>
</dbReference>
<sequence length="462" mass="52548">MIIIEFKAYGNPHQYLAIDEAIRTVKFIRNSCIRLWIDNKGTGKYDLSKYSKVLAKEFSFANELNSTARQAAAERAWSSISRFFENCKKKVPGKKGFPKFQNHCRSVEYKQSGWKLSPDKKSITFSDKKGIGKLKLKGTWDLWRFDKNQIKRVRIVKRADGYYIQFCVSVDVKEQLEPADATLGLDVGLKELYTDSRGNTEPNPRFYRAGEKRLKFYQRRVYRKKKGSSNRKKAINKLARQHLKISRQREEHAKRLARCVIRSNDLVAYEDLRVKNLVKNHCLAKSINDAGWYQFRKWLEHFGQKFGRVTVAVNPAYTSQNCSECGEVVKKSLSTRTHVCECGCELDRDHNAAINILKRALGTVGHTGTWIIDPNASGDLTSTVLGSGQVQQVGSLSEESPGLMTGECQEILFHTDNCPTTSVGLPESILGTCIVYIFAGIIVVNQHHQSWTVLLVSVLKHF</sequence>
<evidence type="ECO:0000256" key="3">
    <source>
        <dbReference type="ARBA" id="ARBA00022578"/>
    </source>
</evidence>
<evidence type="ECO:0000313" key="8">
    <source>
        <dbReference type="EMBL" id="WAN70006.1"/>
    </source>
</evidence>
<gene>
    <name evidence="8" type="ORF">BJP36_38710</name>
</gene>
<keyword evidence="5" id="KW-0233">DNA recombination</keyword>
<dbReference type="PANTHER" id="PTHR30405:SF25">
    <property type="entry name" value="RNA-GUIDED DNA ENDONUCLEASE INSQ-RELATED"/>
    <property type="match status" value="1"/>
</dbReference>
<accession>A0A9Q9UWM0</accession>
<dbReference type="AlphaFoldDB" id="A0A9Q9UWM0"/>
<evidence type="ECO:0000256" key="5">
    <source>
        <dbReference type="ARBA" id="ARBA00023172"/>
    </source>
</evidence>
<feature type="domain" description="Cas12f1-like TNB" evidence="7">
    <location>
        <begin position="292"/>
        <end position="356"/>
    </location>
</feature>
<reference evidence="8" key="2">
    <citation type="submission" date="2022-10" db="EMBL/GenBank/DDBJ databases">
        <authorList>
            <person name="Ngo T.-E."/>
        </authorList>
    </citation>
    <scope>NUCLEOTIDE SEQUENCE</scope>
    <source>
        <strain evidence="8">JHB</strain>
    </source>
</reference>
<proteinExistence type="inferred from homology"/>
<dbReference type="GO" id="GO:0006310">
    <property type="term" value="P:DNA recombination"/>
    <property type="evidence" value="ECO:0007669"/>
    <property type="project" value="UniProtKB-KW"/>
</dbReference>
<feature type="domain" description="Probable transposase IS891/IS1136/IS1341" evidence="6">
    <location>
        <begin position="165"/>
        <end position="280"/>
    </location>
</feature>
<dbReference type="InterPro" id="IPR010095">
    <property type="entry name" value="Cas12f1-like_TNB"/>
</dbReference>
<dbReference type="GO" id="GO:0032196">
    <property type="term" value="P:transposition"/>
    <property type="evidence" value="ECO:0007669"/>
    <property type="project" value="UniProtKB-KW"/>
</dbReference>
<reference evidence="8" key="1">
    <citation type="journal article" date="2017" name="Proc. Natl. Acad. Sci. U.S.A.">
        <title>Comparative genomics uncovers the prolific and distinctive metabolic potential of the cyanobacterial genus Moorea.</title>
        <authorList>
            <person name="Leao T."/>
            <person name="Castelao G."/>
            <person name="Korobeynikov A."/>
            <person name="Monroe E.A."/>
            <person name="Podell S."/>
            <person name="Glukhov E."/>
            <person name="Allen E.E."/>
            <person name="Gerwick W.H."/>
            <person name="Gerwick L."/>
        </authorList>
    </citation>
    <scope>NUCLEOTIDE SEQUENCE</scope>
    <source>
        <strain evidence="8">JHB</strain>
    </source>
</reference>
<evidence type="ECO:0000256" key="2">
    <source>
        <dbReference type="ARBA" id="ARBA00011044"/>
    </source>
</evidence>
<name>A0A9Q9UWM0_MOOP1</name>